<dbReference type="InterPro" id="IPR000571">
    <property type="entry name" value="Znf_CCCH"/>
</dbReference>
<evidence type="ECO:0000313" key="9">
    <source>
        <dbReference type="EMBL" id="KAK0179308.1"/>
    </source>
</evidence>
<evidence type="ECO:0000256" key="5">
    <source>
        <dbReference type="PROSITE-ProRule" id="PRU00723"/>
    </source>
</evidence>
<dbReference type="InterPro" id="IPR035441">
    <property type="entry name" value="TFIIS/LEDGF_dom_sf"/>
</dbReference>
<dbReference type="SUPFAM" id="SSF47676">
    <property type="entry name" value="Conserved domain common to transcription factors TFIIS, elongin A, CRSP70"/>
    <property type="match status" value="1"/>
</dbReference>
<dbReference type="AlphaFoldDB" id="A0AA39G0X8"/>
<reference evidence="9" key="1">
    <citation type="journal article" date="2023" name="bioRxiv">
        <title>Scaffold-level genome assemblies of two parasitoid biocontrol wasps reveal the parthenogenesis mechanism and an associated novel virus.</title>
        <authorList>
            <person name="Inwood S."/>
            <person name="Skelly J."/>
            <person name="Guhlin J."/>
            <person name="Harrop T."/>
            <person name="Goldson S."/>
            <person name="Dearden P."/>
        </authorList>
    </citation>
    <scope>NUCLEOTIDE SEQUENCE</scope>
    <source>
        <strain evidence="9">Lincoln</strain>
        <tissue evidence="9">Whole body</tissue>
    </source>
</reference>
<evidence type="ECO:0000256" key="2">
    <source>
        <dbReference type="ARBA" id="ARBA00022771"/>
    </source>
</evidence>
<feature type="compositionally biased region" description="Basic and acidic residues" evidence="6">
    <location>
        <begin position="484"/>
        <end position="511"/>
    </location>
</feature>
<accession>A0AA39G0X8</accession>
<dbReference type="InterPro" id="IPR017923">
    <property type="entry name" value="TFIIS_N"/>
</dbReference>
<dbReference type="PROSITE" id="PS51319">
    <property type="entry name" value="TFIIS_N"/>
    <property type="match status" value="1"/>
</dbReference>
<dbReference type="GO" id="GO:0072357">
    <property type="term" value="C:PTW/PP1 phosphatase complex"/>
    <property type="evidence" value="ECO:0007669"/>
    <property type="project" value="TreeGrafter"/>
</dbReference>
<evidence type="ECO:0000256" key="6">
    <source>
        <dbReference type="SAM" id="MobiDB-lite"/>
    </source>
</evidence>
<dbReference type="GO" id="GO:0000785">
    <property type="term" value="C:chromatin"/>
    <property type="evidence" value="ECO:0007669"/>
    <property type="project" value="TreeGrafter"/>
</dbReference>
<dbReference type="PANTHER" id="PTHR46557:SF1">
    <property type="entry name" value="SERINE_THREONINE-PROTEIN PHOSPHATASE 1 REGULATORY SUBUNIT 10"/>
    <property type="match status" value="1"/>
</dbReference>
<protein>
    <recommendedName>
        <fullName evidence="11">Serine/threonine-protein phosphatase 1 regulatory subunit 10</fullName>
    </recommendedName>
</protein>
<feature type="domain" description="C3H1-type" evidence="7">
    <location>
        <begin position="1234"/>
        <end position="1262"/>
    </location>
</feature>
<feature type="compositionally biased region" description="Basic and acidic residues" evidence="6">
    <location>
        <begin position="368"/>
        <end position="380"/>
    </location>
</feature>
<feature type="region of interest" description="Disordered" evidence="6">
    <location>
        <begin position="361"/>
        <end position="840"/>
    </location>
</feature>
<feature type="domain" description="TFIIS N-terminal" evidence="8">
    <location>
        <begin position="71"/>
        <end position="145"/>
    </location>
</feature>
<keyword evidence="2 5" id="KW-0863">Zinc-finger</keyword>
<evidence type="ECO:0000313" key="10">
    <source>
        <dbReference type="Proteomes" id="UP001168972"/>
    </source>
</evidence>
<keyword evidence="3 5" id="KW-0862">Zinc</keyword>
<dbReference type="SMART" id="SM00356">
    <property type="entry name" value="ZnF_C3H1"/>
    <property type="match status" value="1"/>
</dbReference>
<comment type="caution">
    <text evidence="9">The sequence shown here is derived from an EMBL/GenBank/DDBJ whole genome shotgun (WGS) entry which is preliminary data.</text>
</comment>
<evidence type="ECO:0000256" key="4">
    <source>
        <dbReference type="PROSITE-ProRule" id="PRU00649"/>
    </source>
</evidence>
<dbReference type="SUPFAM" id="SSF90229">
    <property type="entry name" value="CCCH zinc finger"/>
    <property type="match status" value="1"/>
</dbReference>
<feature type="compositionally biased region" description="Low complexity" evidence="6">
    <location>
        <begin position="450"/>
        <end position="459"/>
    </location>
</feature>
<gene>
    <name evidence="9" type="ORF">PV327_005072</name>
</gene>
<evidence type="ECO:0000259" key="7">
    <source>
        <dbReference type="PROSITE" id="PS50103"/>
    </source>
</evidence>
<feature type="compositionally biased region" description="Basic and acidic residues" evidence="6">
    <location>
        <begin position="388"/>
        <end position="403"/>
    </location>
</feature>
<keyword evidence="1 5" id="KW-0479">Metal-binding</keyword>
<evidence type="ECO:0000256" key="1">
    <source>
        <dbReference type="ARBA" id="ARBA00022723"/>
    </source>
</evidence>
<evidence type="ECO:0000256" key="3">
    <source>
        <dbReference type="ARBA" id="ARBA00022833"/>
    </source>
</evidence>
<dbReference type="PANTHER" id="PTHR46557">
    <property type="entry name" value="SERINE/THREONINE-PROTEIN PHOSPHATASE 1 REGULATORY SUBUNIT 10-RELATED"/>
    <property type="match status" value="1"/>
</dbReference>
<feature type="zinc finger region" description="C3H1-type" evidence="5">
    <location>
        <begin position="1234"/>
        <end position="1262"/>
    </location>
</feature>
<feature type="compositionally biased region" description="Basic and acidic residues" evidence="6">
    <location>
        <begin position="747"/>
        <end position="761"/>
    </location>
</feature>
<feature type="compositionally biased region" description="Basic residues" evidence="6">
    <location>
        <begin position="707"/>
        <end position="716"/>
    </location>
</feature>
<dbReference type="PROSITE" id="PS50103">
    <property type="entry name" value="ZF_C3H1"/>
    <property type="match status" value="1"/>
</dbReference>
<sequence length="1267" mass="138382">MPRIDPLSLLKCLSVLLGPTGGIKSKEEVHRLANLMTKFSKKLVSKCIYIQILKTTNAELLSQFMGAGGWNLIHMWLTDGILAKNWALIQELLELLLLCPVDIERLKSNNCPKLIKGLSKEGSQEAVQMLAGRLVEQWLKIVKGEAAPNSLPPQIITNQTITTMGGQQQQITGVVTSGQQRHQTADGIKAESHDMVDTTTTIQVQDLDLGNSPTVVQETGSIRQHQQQYQDQIHIQPVQLQIINKTMPGQTQPTQIKKQSFVVVSNASSSHPPTVPVYKITIRDGKQVLTKVETDASNITNLFNDSAKTIELNGELKQETVCKVDSNNDITTISECRTFNDNDVSDKVSCEVKQAPITCKNDNQNDVADVKNDTDVKDNVGSDGNNKSSDKENRDSHKKDDKSSSSSSSSSDNKKSSHHSSSKSSSRHGSSSSSRSSSNSHRSSSHRSSSKSSSSSSSKSSRDKDRHSSNSSSKHSSSSSSSKSKSDRDKERDKEKEKLKKDQAEKDKATLEKVQAPSLGTKFGKIPKKKTEDEKTTGSDPLRKSSTDSRDSSKENKDKGDSKKSPSSQGVLEKKNISISIENKKNAQETVRPKTVKTFNSKFRSTGLEEEVKPPPPRSTAGKKTTQIDKKVILPKLPSLKRASPLHDTGATADKRAKLILDSPVTPPPDDTKKGAIKLIPPKPKPMVLQESDMFMDALTASTKNKEPRKRKRRTSISKDTDSKKSEGANSILGDVTRDGTSPPSGGDERSALSLKPEFKFYQDTLETDEDKDRSQDDKDNESPDEKNRDQNMDDDDDDDERSRTPTCDDDSQDAKAPASPDDPEDTGRKPPASPNAEIRYVDGLRSVLLLQKRKGPKKSLKWKTELESVRYFELDETERVNVTKTFTDMKQMEKQNEREAFQMARKLSTEDLMEERTRWNILIPIDLPTALVEPGKDSKEKDIQYAREKGILQALYFNRSMIPDSPAEPDEERHHLFTDAKIIPLDDLTGNKESEKDFTSIPWPEPKPQLAPVPPVPANILYPPFPQHNQAPMPGLPLQPLGMGPIIGPMSQQMPPSLIPPMNHMGGGVQDVGAGGWRTGDGKVVVPDISNMNNMPNMTGNIPTGYPPPIDTSIMPPGMMPPPGMFNQQDGYPGIMPPDDGNYGHMSNNFQGPGMFVPGPNFQAGPPPPPPRGAVMNPMHNANRGRGGLGWFRGGVGPIRGGGGAGGVGGGGGGGAGGGGGWGGRGGGWRGNGKQPPVCRQFTKNGYCRAGDKCQYLHPGLNCPPF</sequence>
<keyword evidence="4" id="KW-0539">Nucleus</keyword>
<dbReference type="EMBL" id="JAQQBR010000003">
    <property type="protein sequence ID" value="KAK0179308.1"/>
    <property type="molecule type" value="Genomic_DNA"/>
</dbReference>
<dbReference type="InterPro" id="IPR036855">
    <property type="entry name" value="Znf_CCCH_sf"/>
</dbReference>
<reference evidence="9" key="2">
    <citation type="submission" date="2023-03" db="EMBL/GenBank/DDBJ databases">
        <authorList>
            <person name="Inwood S.N."/>
            <person name="Skelly J.G."/>
            <person name="Guhlin J."/>
            <person name="Harrop T.W.R."/>
            <person name="Goldson S.G."/>
            <person name="Dearden P.K."/>
        </authorList>
    </citation>
    <scope>NUCLEOTIDE SEQUENCE</scope>
    <source>
        <strain evidence="9">Lincoln</strain>
        <tissue evidence="9">Whole body</tissue>
    </source>
</reference>
<feature type="compositionally biased region" description="Basic and acidic residues" evidence="6">
    <location>
        <begin position="717"/>
        <end position="727"/>
    </location>
</feature>
<dbReference type="Proteomes" id="UP001168972">
    <property type="component" value="Unassembled WGS sequence"/>
</dbReference>
<evidence type="ECO:0008006" key="11">
    <source>
        <dbReference type="Google" id="ProtNLM"/>
    </source>
</evidence>
<feature type="compositionally biased region" description="Low complexity" evidence="6">
    <location>
        <begin position="469"/>
        <end position="483"/>
    </location>
</feature>
<dbReference type="GO" id="GO:0008157">
    <property type="term" value="F:protein phosphatase 1 binding"/>
    <property type="evidence" value="ECO:0007669"/>
    <property type="project" value="TreeGrafter"/>
</dbReference>
<proteinExistence type="predicted"/>
<comment type="subcellular location">
    <subcellularLocation>
        <location evidence="4">Nucleus</location>
    </subcellularLocation>
</comment>
<keyword evidence="10" id="KW-1185">Reference proteome</keyword>
<dbReference type="GO" id="GO:0005634">
    <property type="term" value="C:nucleus"/>
    <property type="evidence" value="ECO:0007669"/>
    <property type="project" value="UniProtKB-SubCell"/>
</dbReference>
<dbReference type="Pfam" id="PF00642">
    <property type="entry name" value="zf-CCCH"/>
    <property type="match status" value="1"/>
</dbReference>
<feature type="compositionally biased region" description="Low complexity" evidence="6">
    <location>
        <begin position="422"/>
        <end position="442"/>
    </location>
</feature>
<dbReference type="GO" id="GO:0008270">
    <property type="term" value="F:zinc ion binding"/>
    <property type="evidence" value="ECO:0007669"/>
    <property type="project" value="UniProtKB-KW"/>
</dbReference>
<feature type="compositionally biased region" description="Basic and acidic residues" evidence="6">
    <location>
        <begin position="572"/>
        <end position="587"/>
    </location>
</feature>
<dbReference type="Gene3D" id="1.20.930.10">
    <property type="entry name" value="Conserved domain common to transcription factors TFIIS, elongin A, CRSP70"/>
    <property type="match status" value="1"/>
</dbReference>
<evidence type="ECO:0000259" key="8">
    <source>
        <dbReference type="PROSITE" id="PS51319"/>
    </source>
</evidence>
<feature type="compositionally biased region" description="Basic and acidic residues" evidence="6">
    <location>
        <begin position="771"/>
        <end position="792"/>
    </location>
</feature>
<organism evidence="9 10">
    <name type="scientific">Microctonus hyperodae</name>
    <name type="common">Parasitoid wasp</name>
    <dbReference type="NCBI Taxonomy" id="165561"/>
    <lineage>
        <taxon>Eukaryota</taxon>
        <taxon>Metazoa</taxon>
        <taxon>Ecdysozoa</taxon>
        <taxon>Arthropoda</taxon>
        <taxon>Hexapoda</taxon>
        <taxon>Insecta</taxon>
        <taxon>Pterygota</taxon>
        <taxon>Neoptera</taxon>
        <taxon>Endopterygota</taxon>
        <taxon>Hymenoptera</taxon>
        <taxon>Apocrita</taxon>
        <taxon>Ichneumonoidea</taxon>
        <taxon>Braconidae</taxon>
        <taxon>Euphorinae</taxon>
        <taxon>Microctonus</taxon>
    </lineage>
</organism>
<feature type="compositionally biased region" description="Basic and acidic residues" evidence="6">
    <location>
        <begin position="529"/>
        <end position="564"/>
    </location>
</feature>
<name>A0AA39G0X8_MICHY</name>